<dbReference type="InterPro" id="IPR050109">
    <property type="entry name" value="HTH-type_TetR-like_transc_reg"/>
</dbReference>
<reference evidence="6 7" key="1">
    <citation type="submission" date="2015-09" db="EMBL/GenBank/DDBJ databases">
        <title>Complete genome sequence of a benzo[a]pyrene-degrading bacterium Altererythrobacter epoxidivorans CGMCC 1.7731T.</title>
        <authorList>
            <person name="Li Z."/>
            <person name="Cheng H."/>
            <person name="Huo Y."/>
            <person name="Xu X."/>
        </authorList>
    </citation>
    <scope>NUCLEOTIDE SEQUENCE [LARGE SCALE GENOMIC DNA]</scope>
    <source>
        <strain evidence="6 7">CGMCC 1.7731</strain>
    </source>
</reference>
<keyword evidence="3" id="KW-0804">Transcription</keyword>
<dbReference type="PRINTS" id="PR00455">
    <property type="entry name" value="HTHTETR"/>
</dbReference>
<evidence type="ECO:0000313" key="7">
    <source>
        <dbReference type="Proteomes" id="UP000057938"/>
    </source>
</evidence>
<dbReference type="SUPFAM" id="SSF48498">
    <property type="entry name" value="Tetracyclin repressor-like, C-terminal domain"/>
    <property type="match status" value="1"/>
</dbReference>
<evidence type="ECO:0000256" key="3">
    <source>
        <dbReference type="ARBA" id="ARBA00023163"/>
    </source>
</evidence>
<feature type="DNA-binding region" description="H-T-H motif" evidence="4">
    <location>
        <begin position="238"/>
        <end position="257"/>
    </location>
</feature>
<feature type="domain" description="HTH tetR-type" evidence="5">
    <location>
        <begin position="12"/>
        <end position="72"/>
    </location>
</feature>
<dbReference type="InterPro" id="IPR001647">
    <property type="entry name" value="HTH_TetR"/>
</dbReference>
<dbReference type="PATRIC" id="fig|361183.4.peg.737"/>
<feature type="DNA-binding region" description="H-T-H motif" evidence="4">
    <location>
        <begin position="35"/>
        <end position="54"/>
    </location>
</feature>
<accession>A0A0M5L6P8</accession>
<sequence>MGIAGKRARRFADRRDDIIDVASALLNSEGAQGLRLADVASKVGLDISSLGYYFPKKDALVAACLERSINWLERSVAEAAQEADERAKVAALIDAQFALFARQNAGGTQLALLSDLPSIADGARKPLEENLDKAVRTIAGFFPAGKPGRSRAEQLLASNILASNIFWLPAWQYGCSPKDYARTSRNLVDLFDHGFLDDVRETGEIPSLELDAGQKDARTAFLEAATRLINRYGHNGAKVERIAAELGLSSGSFYHHLRTKSELVVACFEASFDVFERAFDLAGSEETQGASLATATSAIAMYQLTADAPLLRIGSYQILPDELRRDMFTRSTQLVNRVAGMISDGIADGSVRHCDPRIAAQYYLATVHGFSDLRDWSSGEDAPRLVSKLLHALAKGAI</sequence>
<evidence type="ECO:0000313" key="6">
    <source>
        <dbReference type="EMBL" id="ALE16057.1"/>
    </source>
</evidence>
<dbReference type="GO" id="GO:0000976">
    <property type="term" value="F:transcription cis-regulatory region binding"/>
    <property type="evidence" value="ECO:0007669"/>
    <property type="project" value="TreeGrafter"/>
</dbReference>
<dbReference type="PANTHER" id="PTHR30055:SF234">
    <property type="entry name" value="HTH-TYPE TRANSCRIPTIONAL REGULATOR BETI"/>
    <property type="match status" value="1"/>
</dbReference>
<dbReference type="SUPFAM" id="SSF46689">
    <property type="entry name" value="Homeodomain-like"/>
    <property type="match status" value="2"/>
</dbReference>
<keyword evidence="2 4" id="KW-0238">DNA-binding</keyword>
<dbReference type="InterPro" id="IPR036271">
    <property type="entry name" value="Tet_transcr_reg_TetR-rel_C_sf"/>
</dbReference>
<dbReference type="PROSITE" id="PS50977">
    <property type="entry name" value="HTH_TETR_2"/>
    <property type="match status" value="2"/>
</dbReference>
<evidence type="ECO:0000256" key="2">
    <source>
        <dbReference type="ARBA" id="ARBA00023125"/>
    </source>
</evidence>
<name>A0A0M5L6P8_9SPHN</name>
<evidence type="ECO:0000259" key="5">
    <source>
        <dbReference type="PROSITE" id="PS50977"/>
    </source>
</evidence>
<evidence type="ECO:0000256" key="4">
    <source>
        <dbReference type="PROSITE-ProRule" id="PRU00335"/>
    </source>
</evidence>
<gene>
    <name evidence="6" type="ORF">AMC99_00754</name>
</gene>
<dbReference type="AlphaFoldDB" id="A0A0M5L6P8"/>
<keyword evidence="7" id="KW-1185">Reference proteome</keyword>
<dbReference type="InterPro" id="IPR009057">
    <property type="entry name" value="Homeodomain-like_sf"/>
</dbReference>
<dbReference type="RefSeq" id="WP_061922922.1">
    <property type="nucleotide sequence ID" value="NZ_CP012669.1"/>
</dbReference>
<organism evidence="6 7">
    <name type="scientific">Altererythrobacter epoxidivorans</name>
    <dbReference type="NCBI Taxonomy" id="361183"/>
    <lineage>
        <taxon>Bacteria</taxon>
        <taxon>Pseudomonadati</taxon>
        <taxon>Pseudomonadota</taxon>
        <taxon>Alphaproteobacteria</taxon>
        <taxon>Sphingomonadales</taxon>
        <taxon>Erythrobacteraceae</taxon>
        <taxon>Altererythrobacter</taxon>
    </lineage>
</organism>
<dbReference type="STRING" id="361183.AMC99_00754"/>
<dbReference type="Gene3D" id="1.10.357.10">
    <property type="entry name" value="Tetracycline Repressor, domain 2"/>
    <property type="match status" value="2"/>
</dbReference>
<protein>
    <submittedName>
        <fullName evidence="6">Transcriptional regulator, TetR family</fullName>
    </submittedName>
</protein>
<dbReference type="OrthoDB" id="9811084at2"/>
<dbReference type="Pfam" id="PF00440">
    <property type="entry name" value="TetR_N"/>
    <property type="match status" value="2"/>
</dbReference>
<dbReference type="PANTHER" id="PTHR30055">
    <property type="entry name" value="HTH-TYPE TRANSCRIPTIONAL REGULATOR RUTR"/>
    <property type="match status" value="1"/>
</dbReference>
<dbReference type="GO" id="GO:0003700">
    <property type="term" value="F:DNA-binding transcription factor activity"/>
    <property type="evidence" value="ECO:0007669"/>
    <property type="project" value="TreeGrafter"/>
</dbReference>
<dbReference type="Proteomes" id="UP000057938">
    <property type="component" value="Chromosome"/>
</dbReference>
<dbReference type="EMBL" id="CP012669">
    <property type="protein sequence ID" value="ALE16057.1"/>
    <property type="molecule type" value="Genomic_DNA"/>
</dbReference>
<dbReference type="KEGG" id="aep:AMC99_00754"/>
<evidence type="ECO:0000256" key="1">
    <source>
        <dbReference type="ARBA" id="ARBA00023015"/>
    </source>
</evidence>
<feature type="domain" description="HTH tetR-type" evidence="5">
    <location>
        <begin position="215"/>
        <end position="275"/>
    </location>
</feature>
<dbReference type="Gene3D" id="1.10.10.60">
    <property type="entry name" value="Homeodomain-like"/>
    <property type="match status" value="2"/>
</dbReference>
<keyword evidence="1" id="KW-0805">Transcription regulation</keyword>
<proteinExistence type="predicted"/>